<evidence type="ECO:0000313" key="8">
    <source>
        <dbReference type="Proteomes" id="UP000809273"/>
    </source>
</evidence>
<feature type="signal peptide" evidence="5">
    <location>
        <begin position="1"/>
        <end position="26"/>
    </location>
</feature>
<evidence type="ECO:0000256" key="2">
    <source>
        <dbReference type="ARBA" id="ARBA00023136"/>
    </source>
</evidence>
<feature type="domain" description="OmpA-like" evidence="6">
    <location>
        <begin position="91"/>
        <end position="207"/>
    </location>
</feature>
<accession>A0A9D8PNV8</accession>
<reference evidence="7" key="2">
    <citation type="submission" date="2021-01" db="EMBL/GenBank/DDBJ databases">
        <authorList>
            <person name="Hahn C.R."/>
            <person name="Youssef N.H."/>
            <person name="Elshahed M."/>
        </authorList>
    </citation>
    <scope>NUCLEOTIDE SEQUENCE</scope>
    <source>
        <strain evidence="7">Zod_Metabat.24</strain>
    </source>
</reference>
<evidence type="ECO:0000256" key="1">
    <source>
        <dbReference type="ARBA" id="ARBA00004442"/>
    </source>
</evidence>
<dbReference type="PROSITE" id="PS51123">
    <property type="entry name" value="OMPA_2"/>
    <property type="match status" value="1"/>
</dbReference>
<dbReference type="InterPro" id="IPR006665">
    <property type="entry name" value="OmpA-like"/>
</dbReference>
<dbReference type="EMBL" id="JAFGIX010000054">
    <property type="protein sequence ID" value="MBN1573664.1"/>
    <property type="molecule type" value="Genomic_DNA"/>
</dbReference>
<dbReference type="AlphaFoldDB" id="A0A9D8PNV8"/>
<evidence type="ECO:0000256" key="3">
    <source>
        <dbReference type="ARBA" id="ARBA00023237"/>
    </source>
</evidence>
<dbReference type="SUPFAM" id="SSF103088">
    <property type="entry name" value="OmpA-like"/>
    <property type="match status" value="1"/>
</dbReference>
<dbReference type="PRINTS" id="PR01021">
    <property type="entry name" value="OMPADOMAIN"/>
</dbReference>
<evidence type="ECO:0000256" key="5">
    <source>
        <dbReference type="SAM" id="SignalP"/>
    </source>
</evidence>
<evidence type="ECO:0000256" key="4">
    <source>
        <dbReference type="PROSITE-ProRule" id="PRU00473"/>
    </source>
</evidence>
<dbReference type="PROSITE" id="PS51257">
    <property type="entry name" value="PROKAR_LIPOPROTEIN"/>
    <property type="match status" value="1"/>
</dbReference>
<dbReference type="InterPro" id="IPR006664">
    <property type="entry name" value="OMP_bac"/>
</dbReference>
<name>A0A9D8PNV8_9DELT</name>
<dbReference type="Gene3D" id="3.30.1330.60">
    <property type="entry name" value="OmpA-like domain"/>
    <property type="match status" value="1"/>
</dbReference>
<reference evidence="7" key="1">
    <citation type="journal article" date="2021" name="Environ. Microbiol.">
        <title>Genomic characterization of three novel Desulfobacterota classes expand the metabolic and phylogenetic diversity of the phylum.</title>
        <authorList>
            <person name="Murphy C.L."/>
            <person name="Biggerstaff J."/>
            <person name="Eichhorn A."/>
            <person name="Ewing E."/>
            <person name="Shahan R."/>
            <person name="Soriano D."/>
            <person name="Stewart S."/>
            <person name="VanMol K."/>
            <person name="Walker R."/>
            <person name="Walters P."/>
            <person name="Elshahed M.S."/>
            <person name="Youssef N.H."/>
        </authorList>
    </citation>
    <scope>NUCLEOTIDE SEQUENCE</scope>
    <source>
        <strain evidence="7">Zod_Metabat.24</strain>
    </source>
</reference>
<feature type="chain" id="PRO_5039042505" evidence="5">
    <location>
        <begin position="27"/>
        <end position="207"/>
    </location>
</feature>
<dbReference type="InterPro" id="IPR050330">
    <property type="entry name" value="Bact_OuterMem_StrucFunc"/>
</dbReference>
<dbReference type="PANTHER" id="PTHR30329:SF21">
    <property type="entry name" value="LIPOPROTEIN YIAD-RELATED"/>
    <property type="match status" value="1"/>
</dbReference>
<keyword evidence="5" id="KW-0732">Signal</keyword>
<dbReference type="Proteomes" id="UP000809273">
    <property type="component" value="Unassembled WGS sequence"/>
</dbReference>
<proteinExistence type="predicted"/>
<gene>
    <name evidence="7" type="ORF">JW984_10765</name>
</gene>
<keyword evidence="3" id="KW-0998">Cell outer membrane</keyword>
<evidence type="ECO:0000313" key="7">
    <source>
        <dbReference type="EMBL" id="MBN1573664.1"/>
    </source>
</evidence>
<keyword evidence="2 4" id="KW-0472">Membrane</keyword>
<comment type="caution">
    <text evidence="7">The sequence shown here is derived from an EMBL/GenBank/DDBJ whole genome shotgun (WGS) entry which is preliminary data.</text>
</comment>
<dbReference type="GO" id="GO:0009279">
    <property type="term" value="C:cell outer membrane"/>
    <property type="evidence" value="ECO:0007669"/>
    <property type="project" value="UniProtKB-SubCell"/>
</dbReference>
<dbReference type="InterPro" id="IPR036737">
    <property type="entry name" value="OmpA-like_sf"/>
</dbReference>
<sequence length="207" mass="23075">MKGKVLVAVMAAAALALLVGCGGVTSGPSYDALNAAKADFEKATALGMKACTPCEYAIAEAELEFAEHHLNELKIDRFRMHLAKANAMIAEGVDKLKLCKVIYFDFDKYAIRPEFYPILYHMAQTMLKYEDVNVEVQGHTCSIGTEKYNCWLGQKRADSVKGALTLYEVPEERLTTVSWGEYMPAESNATEAGRIKNRRVEFDIIYK</sequence>
<dbReference type="CDD" id="cd07185">
    <property type="entry name" value="OmpA_C-like"/>
    <property type="match status" value="1"/>
</dbReference>
<dbReference type="PANTHER" id="PTHR30329">
    <property type="entry name" value="STATOR ELEMENT OF FLAGELLAR MOTOR COMPLEX"/>
    <property type="match status" value="1"/>
</dbReference>
<comment type="subcellular location">
    <subcellularLocation>
        <location evidence="1">Cell outer membrane</location>
    </subcellularLocation>
</comment>
<protein>
    <submittedName>
        <fullName evidence="7">OmpA family protein</fullName>
    </submittedName>
</protein>
<organism evidence="7 8">
    <name type="scientific">Candidatus Zymogenus saltonus</name>
    <dbReference type="NCBI Taxonomy" id="2844893"/>
    <lineage>
        <taxon>Bacteria</taxon>
        <taxon>Deltaproteobacteria</taxon>
        <taxon>Candidatus Zymogenia</taxon>
        <taxon>Candidatus Zymogeniales</taxon>
        <taxon>Candidatus Zymogenaceae</taxon>
        <taxon>Candidatus Zymogenus</taxon>
    </lineage>
</organism>
<dbReference type="Pfam" id="PF00691">
    <property type="entry name" value="OmpA"/>
    <property type="match status" value="1"/>
</dbReference>
<evidence type="ECO:0000259" key="6">
    <source>
        <dbReference type="PROSITE" id="PS51123"/>
    </source>
</evidence>